<dbReference type="Pfam" id="PF00534">
    <property type="entry name" value="Glycos_transf_1"/>
    <property type="match status" value="1"/>
</dbReference>
<accession>A0A9X1LI56</accession>
<proteinExistence type="predicted"/>
<dbReference type="PANTHER" id="PTHR46401">
    <property type="entry name" value="GLYCOSYLTRANSFERASE WBBK-RELATED"/>
    <property type="match status" value="1"/>
</dbReference>
<dbReference type="InterPro" id="IPR001296">
    <property type="entry name" value="Glyco_trans_1"/>
</dbReference>
<dbReference type="EMBL" id="JAJBZG010000002">
    <property type="protein sequence ID" value="MCB7480614.1"/>
    <property type="molecule type" value="Genomic_DNA"/>
</dbReference>
<feature type="domain" description="Glycosyl transferase family 1" evidence="2">
    <location>
        <begin position="203"/>
        <end position="356"/>
    </location>
</feature>
<organism evidence="3 4">
    <name type="scientific">Christiangramia sediminis</name>
    <dbReference type="NCBI Taxonomy" id="2881336"/>
    <lineage>
        <taxon>Bacteria</taxon>
        <taxon>Pseudomonadati</taxon>
        <taxon>Bacteroidota</taxon>
        <taxon>Flavobacteriia</taxon>
        <taxon>Flavobacteriales</taxon>
        <taxon>Flavobacteriaceae</taxon>
        <taxon>Christiangramia</taxon>
    </lineage>
</organism>
<evidence type="ECO:0000259" key="2">
    <source>
        <dbReference type="Pfam" id="PF00534"/>
    </source>
</evidence>
<sequence length="386" mass="44141">MIELNLLYYSNAFIANHGGRLHSEAFLKEASLHPSVSNIEPYPSPEIVNTSGDKVVNKGLKKKLKENSLLQAFFFYRRNFNSYKEIVEVLNKSESKIDVLHIRVDSNFLIIPKLKKRFPELIITTEVNASPFDENFQNIAFRDYYKNAEKKCLQEADANFFVSEYLKETIMTETKSSRDFVVHNGVALDSFPTKMHFDVDPSRTTFGYVGTLDYHKNLLSLINAFNNVHAIHGDKVSLKIFGDGPMYKDLKDYIYSLNLDKAVHLAGWVDHKKVADNLSELDIAIHHSANPYMSPLKIFEYMAVGVAVIGPDIPSVREIFEDGEDLLLVKKSQDDLTAKMIFLLENKMERKRIASTGNIKVRENYGWDSNAANILQIIKKKFDENN</sequence>
<evidence type="ECO:0000313" key="4">
    <source>
        <dbReference type="Proteomes" id="UP001139414"/>
    </source>
</evidence>
<keyword evidence="1" id="KW-0808">Transferase</keyword>
<dbReference type="PANTHER" id="PTHR46401:SF2">
    <property type="entry name" value="GLYCOSYLTRANSFERASE WBBK-RELATED"/>
    <property type="match status" value="1"/>
</dbReference>
<dbReference type="GO" id="GO:0009103">
    <property type="term" value="P:lipopolysaccharide biosynthetic process"/>
    <property type="evidence" value="ECO:0007669"/>
    <property type="project" value="TreeGrafter"/>
</dbReference>
<name>A0A9X1LI56_9FLAO</name>
<dbReference type="RefSeq" id="WP_229338792.1">
    <property type="nucleotide sequence ID" value="NZ_JAJBZG010000002.1"/>
</dbReference>
<dbReference type="CDD" id="cd03801">
    <property type="entry name" value="GT4_PimA-like"/>
    <property type="match status" value="1"/>
</dbReference>
<evidence type="ECO:0000313" key="3">
    <source>
        <dbReference type="EMBL" id="MCB7480614.1"/>
    </source>
</evidence>
<dbReference type="SUPFAM" id="SSF53756">
    <property type="entry name" value="UDP-Glycosyltransferase/glycogen phosphorylase"/>
    <property type="match status" value="1"/>
</dbReference>
<protein>
    <submittedName>
        <fullName evidence="3">Glycosyltransferase family 4 protein</fullName>
    </submittedName>
</protein>
<gene>
    <name evidence="3" type="ORF">LGQ90_04985</name>
</gene>
<evidence type="ECO:0000256" key="1">
    <source>
        <dbReference type="ARBA" id="ARBA00022679"/>
    </source>
</evidence>
<dbReference type="AlphaFoldDB" id="A0A9X1LI56"/>
<keyword evidence="4" id="KW-1185">Reference proteome</keyword>
<dbReference type="GO" id="GO:0016757">
    <property type="term" value="F:glycosyltransferase activity"/>
    <property type="evidence" value="ECO:0007669"/>
    <property type="project" value="InterPro"/>
</dbReference>
<comment type="caution">
    <text evidence="3">The sequence shown here is derived from an EMBL/GenBank/DDBJ whole genome shotgun (WGS) entry which is preliminary data.</text>
</comment>
<dbReference type="Gene3D" id="3.40.50.2000">
    <property type="entry name" value="Glycogen Phosphorylase B"/>
    <property type="match status" value="2"/>
</dbReference>
<reference evidence="3" key="1">
    <citation type="submission" date="2021-10" db="EMBL/GenBank/DDBJ databases">
        <title>Gramella sp. ASW11-100T, isolated from marine sediment.</title>
        <authorList>
            <person name="Xia C."/>
        </authorList>
    </citation>
    <scope>NUCLEOTIDE SEQUENCE</scope>
    <source>
        <strain evidence="3">ASW11-100</strain>
    </source>
</reference>
<dbReference type="Proteomes" id="UP001139414">
    <property type="component" value="Unassembled WGS sequence"/>
</dbReference>